<feature type="coiled-coil region" evidence="1">
    <location>
        <begin position="14"/>
        <end position="41"/>
    </location>
</feature>
<evidence type="ECO:0000256" key="1">
    <source>
        <dbReference type="SAM" id="Coils"/>
    </source>
</evidence>
<evidence type="ECO:0000313" key="3">
    <source>
        <dbReference type="Proteomes" id="UP000215914"/>
    </source>
</evidence>
<evidence type="ECO:0000313" key="2">
    <source>
        <dbReference type="EMBL" id="OTF91798.1"/>
    </source>
</evidence>
<dbReference type="STRING" id="4232.A0A251RZG9"/>
<accession>A0A251RZG9</accession>
<dbReference type="EMBL" id="CM007905">
    <property type="protein sequence ID" value="OTF91798.1"/>
    <property type="molecule type" value="Genomic_DNA"/>
</dbReference>
<reference evidence="3" key="1">
    <citation type="journal article" date="2017" name="Nature">
        <title>The sunflower genome provides insights into oil metabolism, flowering and Asterid evolution.</title>
        <authorList>
            <person name="Badouin H."/>
            <person name="Gouzy J."/>
            <person name="Grassa C.J."/>
            <person name="Murat F."/>
            <person name="Staton S.E."/>
            <person name="Cottret L."/>
            <person name="Lelandais-Briere C."/>
            <person name="Owens G.L."/>
            <person name="Carrere S."/>
            <person name="Mayjonade B."/>
            <person name="Legrand L."/>
            <person name="Gill N."/>
            <person name="Kane N.C."/>
            <person name="Bowers J.E."/>
            <person name="Hubner S."/>
            <person name="Bellec A."/>
            <person name="Berard A."/>
            <person name="Berges H."/>
            <person name="Blanchet N."/>
            <person name="Boniface M.C."/>
            <person name="Brunel D."/>
            <person name="Catrice O."/>
            <person name="Chaidir N."/>
            <person name="Claudel C."/>
            <person name="Donnadieu C."/>
            <person name="Faraut T."/>
            <person name="Fievet G."/>
            <person name="Helmstetter N."/>
            <person name="King M."/>
            <person name="Knapp S.J."/>
            <person name="Lai Z."/>
            <person name="Le Paslier M.C."/>
            <person name="Lippi Y."/>
            <person name="Lorenzon L."/>
            <person name="Mandel J.R."/>
            <person name="Marage G."/>
            <person name="Marchand G."/>
            <person name="Marquand E."/>
            <person name="Bret-Mestries E."/>
            <person name="Morien E."/>
            <person name="Nambeesan S."/>
            <person name="Nguyen T."/>
            <person name="Pegot-Espagnet P."/>
            <person name="Pouilly N."/>
            <person name="Raftis F."/>
            <person name="Sallet E."/>
            <person name="Schiex T."/>
            <person name="Thomas J."/>
            <person name="Vandecasteele C."/>
            <person name="Vares D."/>
            <person name="Vear F."/>
            <person name="Vautrin S."/>
            <person name="Crespi M."/>
            <person name="Mangin B."/>
            <person name="Burke J.M."/>
            <person name="Salse J."/>
            <person name="Munos S."/>
            <person name="Vincourt P."/>
            <person name="Rieseberg L.H."/>
            <person name="Langlade N.B."/>
        </authorList>
    </citation>
    <scope>NUCLEOTIDE SEQUENCE [LARGE SCALE GENOMIC DNA]</scope>
    <source>
        <strain evidence="3">cv. SF193</strain>
    </source>
</reference>
<keyword evidence="1" id="KW-0175">Coiled coil</keyword>
<gene>
    <name evidence="2" type="ORF">HannXRQ_Chr16g0514911</name>
</gene>
<sequence length="54" mass="6380">MYVLEALNEKRSWVVQLVNLADKERESLESVKNEAEDYMNKEVKLAIKSFKICF</sequence>
<dbReference type="AlphaFoldDB" id="A0A251RZG9"/>
<protein>
    <submittedName>
        <fullName evidence="2">Uncharacterized protein</fullName>
    </submittedName>
</protein>
<proteinExistence type="predicted"/>
<organism evidence="2 3">
    <name type="scientific">Helianthus annuus</name>
    <name type="common">Common sunflower</name>
    <dbReference type="NCBI Taxonomy" id="4232"/>
    <lineage>
        <taxon>Eukaryota</taxon>
        <taxon>Viridiplantae</taxon>
        <taxon>Streptophyta</taxon>
        <taxon>Embryophyta</taxon>
        <taxon>Tracheophyta</taxon>
        <taxon>Spermatophyta</taxon>
        <taxon>Magnoliopsida</taxon>
        <taxon>eudicotyledons</taxon>
        <taxon>Gunneridae</taxon>
        <taxon>Pentapetalae</taxon>
        <taxon>asterids</taxon>
        <taxon>campanulids</taxon>
        <taxon>Asterales</taxon>
        <taxon>Asteraceae</taxon>
        <taxon>Asteroideae</taxon>
        <taxon>Heliantheae alliance</taxon>
        <taxon>Heliantheae</taxon>
        <taxon>Helianthus</taxon>
    </lineage>
</organism>
<dbReference type="Proteomes" id="UP000215914">
    <property type="component" value="Chromosome 16"/>
</dbReference>
<name>A0A251RZG9_HELAN</name>
<dbReference type="InParanoid" id="A0A251RZG9"/>
<keyword evidence="3" id="KW-1185">Reference proteome</keyword>